<dbReference type="EMBL" id="AB366653">
    <property type="protein sequence ID" value="BAG41778.1"/>
    <property type="molecule type" value="Genomic_DNA"/>
</dbReference>
<evidence type="ECO:0000313" key="3">
    <source>
        <dbReference type="Proteomes" id="UP000001034"/>
    </source>
</evidence>
<dbReference type="SUPFAM" id="SSF54060">
    <property type="entry name" value="His-Me finger endonucleases"/>
    <property type="match status" value="1"/>
</dbReference>
<protein>
    <submittedName>
        <fullName evidence="2">HNH endonuclease</fullName>
    </submittedName>
</protein>
<dbReference type="Gene3D" id="1.20.5.2050">
    <property type="match status" value="1"/>
</dbReference>
<accession>B2ZYK2</accession>
<dbReference type="Pfam" id="PF13392">
    <property type="entry name" value="HNH_3"/>
    <property type="match status" value="1"/>
</dbReference>
<sequence length="180" mass="20717">MKRLTLPSHEYLSQCFSFTKSTGSLRWKNRPPEHFQSVTRCLQANTRYAGKEAGCLMVDGHIGVRLDGKLYYAHRIIWMLVTGVDPGILEVDHKNMDKADNRWRNLRLATHEQQSYNVLRHSGNTSGVKGVSFNKRTSKWIALVQGRRRKIRKEFALFAEAVAAVRAARKQVHKRFTNHG</sequence>
<keyword evidence="3" id="KW-1185">Reference proteome</keyword>
<dbReference type="GO" id="GO:0004519">
    <property type="term" value="F:endonuclease activity"/>
    <property type="evidence" value="ECO:0007669"/>
    <property type="project" value="UniProtKB-KW"/>
</dbReference>
<evidence type="ECO:0000313" key="2">
    <source>
        <dbReference type="EMBL" id="BAG41778.1"/>
    </source>
</evidence>
<dbReference type="KEGG" id="vg:6369814"/>
<feature type="domain" description="HNH nuclease" evidence="1">
    <location>
        <begin position="71"/>
        <end position="115"/>
    </location>
</feature>
<dbReference type="RefSeq" id="YP_001950208.1">
    <property type="nucleotide sequence ID" value="NC_010811.2"/>
</dbReference>
<organism evidence="2 3">
    <name type="scientific">Ralstonia phage phiRSL1</name>
    <dbReference type="NCBI Taxonomy" id="1980924"/>
    <lineage>
        <taxon>Viruses</taxon>
        <taxon>Duplodnaviria</taxon>
        <taxon>Heunggongvirae</taxon>
        <taxon>Uroviricota</taxon>
        <taxon>Caudoviricetes</taxon>
        <taxon>Mieseafarmvirus</taxon>
        <taxon>Mieseafarmvirus RSL1</taxon>
    </lineage>
</organism>
<keyword evidence="2" id="KW-0378">Hydrolase</keyword>
<dbReference type="InterPro" id="IPR044925">
    <property type="entry name" value="His-Me_finger_sf"/>
</dbReference>
<keyword evidence="2" id="KW-0540">Nuclease</keyword>
<dbReference type="OrthoDB" id="21336at10239"/>
<dbReference type="GeneID" id="6369814"/>
<dbReference type="InterPro" id="IPR003615">
    <property type="entry name" value="HNH_nuc"/>
</dbReference>
<dbReference type="Proteomes" id="UP000001034">
    <property type="component" value="Segment"/>
</dbReference>
<keyword evidence="2" id="KW-0255">Endonuclease</keyword>
<proteinExistence type="predicted"/>
<name>B2ZYK2_9CAUD</name>
<dbReference type="Gene3D" id="3.90.75.20">
    <property type="match status" value="1"/>
</dbReference>
<evidence type="ECO:0000259" key="1">
    <source>
        <dbReference type="Pfam" id="PF13392"/>
    </source>
</evidence>
<reference evidence="2 3" key="1">
    <citation type="journal article" date="2010" name="Virology">
        <title>A jumbo phage infecting the phytopathogen Ralstonia solanacearum defines a new lineage of the Myoviridae family.</title>
        <authorList>
            <person name="Yamada T."/>
            <person name="Satoh S."/>
            <person name="Ishikawa H."/>
            <person name="Fujiwara A."/>
            <person name="Kawasaki T."/>
            <person name="Fujie M."/>
            <person name="Ogata H."/>
        </authorList>
    </citation>
    <scope>NUCLEOTIDE SEQUENCE [LARGE SCALE GENOMIC DNA]</scope>
</reference>